<feature type="signal peptide" evidence="4">
    <location>
        <begin position="1"/>
        <end position="36"/>
    </location>
</feature>
<dbReference type="AlphaFoldDB" id="A0AA41R6U3"/>
<evidence type="ECO:0000256" key="4">
    <source>
        <dbReference type="SAM" id="SignalP"/>
    </source>
</evidence>
<keyword evidence="3" id="KW-0998">Cell outer membrane</keyword>
<evidence type="ECO:0000256" key="3">
    <source>
        <dbReference type="ARBA" id="ARBA00023237"/>
    </source>
</evidence>
<evidence type="ECO:0000313" key="9">
    <source>
        <dbReference type="Proteomes" id="UP001165427"/>
    </source>
</evidence>
<evidence type="ECO:0000313" key="8">
    <source>
        <dbReference type="EMBL" id="MCJ8502776.1"/>
    </source>
</evidence>
<dbReference type="Pfam" id="PF04453">
    <property type="entry name" value="LptD"/>
    <property type="match status" value="1"/>
</dbReference>
<dbReference type="InterPro" id="IPR050218">
    <property type="entry name" value="LptD"/>
</dbReference>
<evidence type="ECO:0000259" key="5">
    <source>
        <dbReference type="Pfam" id="PF03968"/>
    </source>
</evidence>
<accession>A0AA41R6U3</accession>
<keyword evidence="9" id="KW-1185">Reference proteome</keyword>
<dbReference type="PANTHER" id="PTHR30189:SF1">
    <property type="entry name" value="LPS-ASSEMBLY PROTEIN LPTD"/>
    <property type="match status" value="1"/>
</dbReference>
<feature type="domain" description="LptD C-terminal" evidence="6">
    <location>
        <begin position="311"/>
        <end position="696"/>
    </location>
</feature>
<feature type="domain" description="LPS-assembly protein LptD central" evidence="7">
    <location>
        <begin position="197"/>
        <end position="293"/>
    </location>
</feature>
<evidence type="ECO:0000256" key="2">
    <source>
        <dbReference type="ARBA" id="ARBA00023136"/>
    </source>
</evidence>
<proteinExistence type="inferred from homology"/>
<evidence type="ECO:0000259" key="6">
    <source>
        <dbReference type="Pfam" id="PF04453"/>
    </source>
</evidence>
<evidence type="ECO:0000259" key="7">
    <source>
        <dbReference type="Pfam" id="PF19838"/>
    </source>
</evidence>
<dbReference type="Pfam" id="PF03968">
    <property type="entry name" value="LptD_N"/>
    <property type="match status" value="1"/>
</dbReference>
<dbReference type="InterPro" id="IPR045659">
    <property type="entry name" value="LptD_2"/>
</dbReference>
<evidence type="ECO:0000256" key="1">
    <source>
        <dbReference type="ARBA" id="ARBA00022729"/>
    </source>
</evidence>
<dbReference type="EMBL" id="JALJRB010000033">
    <property type="protein sequence ID" value="MCJ8502776.1"/>
    <property type="molecule type" value="Genomic_DNA"/>
</dbReference>
<dbReference type="GO" id="GO:1990351">
    <property type="term" value="C:transporter complex"/>
    <property type="evidence" value="ECO:0007669"/>
    <property type="project" value="TreeGrafter"/>
</dbReference>
<reference evidence="8" key="1">
    <citation type="submission" date="2022-04" db="EMBL/GenBank/DDBJ databases">
        <title>Desulfatitalea alkaliphila sp. nov., a novel anaerobic sulfate-reducing bacterium isolated from terrestrial mud volcano, Taman Peninsula, Russia.</title>
        <authorList>
            <person name="Khomyakova M.A."/>
            <person name="Merkel A.Y."/>
            <person name="Slobodkin A.I."/>
        </authorList>
    </citation>
    <scope>NUCLEOTIDE SEQUENCE</scope>
    <source>
        <strain evidence="8">M08but</strain>
    </source>
</reference>
<organism evidence="8 9">
    <name type="scientific">Desulfatitalea alkaliphila</name>
    <dbReference type="NCBI Taxonomy" id="2929485"/>
    <lineage>
        <taxon>Bacteria</taxon>
        <taxon>Pseudomonadati</taxon>
        <taxon>Thermodesulfobacteriota</taxon>
        <taxon>Desulfobacteria</taxon>
        <taxon>Desulfobacterales</taxon>
        <taxon>Desulfosarcinaceae</taxon>
        <taxon>Desulfatitalea</taxon>
    </lineage>
</organism>
<feature type="domain" description="Organic solvent tolerance-like N-terminal" evidence="5">
    <location>
        <begin position="52"/>
        <end position="182"/>
    </location>
</feature>
<dbReference type="InterPro" id="IPR007543">
    <property type="entry name" value="LptD_C"/>
</dbReference>
<dbReference type="PANTHER" id="PTHR30189">
    <property type="entry name" value="LPS-ASSEMBLY PROTEIN"/>
    <property type="match status" value="1"/>
</dbReference>
<dbReference type="GO" id="GO:0043165">
    <property type="term" value="P:Gram-negative-bacterium-type cell outer membrane assembly"/>
    <property type="evidence" value="ECO:0007669"/>
    <property type="project" value="InterPro"/>
</dbReference>
<sequence length="754" mass="86912">MWQPLKIGNLMGTAATPLWICCLLLLVLALSTPARSAAQTVLDPMADDGPWEISADRIFHDQQADTYLAEGNVTIVRNQSTLTADRVHLDQKSRLAFAEGHVRLLQDRDELTGSRLQLHLDDETGTVTDGRIFLAANHFYITGREIRKTGPATYHITDATATTCDGPDPDWSLTGKELRVTIEGYGRAKHAALWARKMPLIYTPYMVFPVKTRRQTGLLTPEAEYSDRLGLRYLQPLFWAISDSTDATLFVDHMSQRGTRLGGEFRYMASEKAKGTLMLDGFTDRRSDTGEHDTTDRWGYGDDRFLRPNHDRYWLRGKVDQPLPWEMMARLDLDVVSDQDYLKTFDSGHAGFEQTRDYFRDTFGRDLDDYNDPVRVNQLNINRIWTGYTFNTDVRWYDDVVRRRQADTNPTLQQLPQVTLDGTKQRLLGSSLYYDLLSSYTYFYRETGTRGHRADLYPRAYYPMRFFKAIFVEPSAGFRQTAWHIDRFADNAPDDRTDHYRALYDLKLDMSTGFDRVFKIDVAGHDRLKHSIRPRVVYEYIPEQDQEDLPRFDDWDRIERLNRITYSLTNTLIARAPRLPGADGQVRGPEHIYTPFTRLKLEQHFDINRHNEDHPQPFSNVLAELEITPGRYGRILADGLWSPYDGQFYAYNAGVLLRSPGGHGLRVDYRFTRETETTRSLQTIDATAVWEVSQRWQLRGKYEHNLDTSERIENGVGISYRAQCWQIDLDLKDEPGSTSVAVMVHLVGLGAFGQ</sequence>
<dbReference type="RefSeq" id="WP_246914112.1">
    <property type="nucleotide sequence ID" value="NZ_JALJRB010000033.1"/>
</dbReference>
<dbReference type="InterPro" id="IPR005653">
    <property type="entry name" value="OstA-like_N"/>
</dbReference>
<dbReference type="HAMAP" id="MF_01411">
    <property type="entry name" value="LPS_assembly_LptD"/>
    <property type="match status" value="1"/>
</dbReference>
<dbReference type="Pfam" id="PF19838">
    <property type="entry name" value="LptD_2"/>
    <property type="match status" value="1"/>
</dbReference>
<name>A0AA41R6U3_9BACT</name>
<dbReference type="InterPro" id="IPR020889">
    <property type="entry name" value="LipoPS_assembly_LptD"/>
</dbReference>
<dbReference type="GO" id="GO:0015920">
    <property type="term" value="P:lipopolysaccharide transport"/>
    <property type="evidence" value="ECO:0007669"/>
    <property type="project" value="InterPro"/>
</dbReference>
<gene>
    <name evidence="8" type="primary">lptD</name>
    <name evidence="8" type="ORF">MRX98_19525</name>
</gene>
<feature type="chain" id="PRO_5041437451" evidence="4">
    <location>
        <begin position="37"/>
        <end position="754"/>
    </location>
</feature>
<keyword evidence="1 4" id="KW-0732">Signal</keyword>
<comment type="caution">
    <text evidence="8">The sequence shown here is derived from an EMBL/GenBank/DDBJ whole genome shotgun (WGS) entry which is preliminary data.</text>
</comment>
<dbReference type="Proteomes" id="UP001165427">
    <property type="component" value="Unassembled WGS sequence"/>
</dbReference>
<dbReference type="Gene3D" id="2.60.450.10">
    <property type="entry name" value="Lipopolysaccharide (LPS) transport protein A like domain"/>
    <property type="match status" value="1"/>
</dbReference>
<dbReference type="GO" id="GO:0009279">
    <property type="term" value="C:cell outer membrane"/>
    <property type="evidence" value="ECO:0007669"/>
    <property type="project" value="InterPro"/>
</dbReference>
<keyword evidence="2" id="KW-0472">Membrane</keyword>
<protein>
    <submittedName>
        <fullName evidence="8">LPS assembly protein LptD</fullName>
    </submittedName>
</protein>